<feature type="transmembrane region" description="Helical" evidence="6">
    <location>
        <begin position="416"/>
        <end position="434"/>
    </location>
</feature>
<evidence type="ECO:0000259" key="7">
    <source>
        <dbReference type="PROSITE" id="PS50850"/>
    </source>
</evidence>
<keyword evidence="3 6" id="KW-1133">Transmembrane helix</keyword>
<organism evidence="8 9">
    <name type="scientific">Rhipicephalus microplus</name>
    <name type="common">Cattle tick</name>
    <name type="synonym">Boophilus microplus</name>
    <dbReference type="NCBI Taxonomy" id="6941"/>
    <lineage>
        <taxon>Eukaryota</taxon>
        <taxon>Metazoa</taxon>
        <taxon>Ecdysozoa</taxon>
        <taxon>Arthropoda</taxon>
        <taxon>Chelicerata</taxon>
        <taxon>Arachnida</taxon>
        <taxon>Acari</taxon>
        <taxon>Parasitiformes</taxon>
        <taxon>Ixodida</taxon>
        <taxon>Ixodoidea</taxon>
        <taxon>Ixodidae</taxon>
        <taxon>Rhipicephalinae</taxon>
        <taxon>Rhipicephalus</taxon>
        <taxon>Boophilus</taxon>
    </lineage>
</organism>
<dbReference type="InterPro" id="IPR050382">
    <property type="entry name" value="MFS_Na/Anion_cotransporter"/>
</dbReference>
<dbReference type="Pfam" id="PF07690">
    <property type="entry name" value="MFS_1"/>
    <property type="match status" value="1"/>
</dbReference>
<dbReference type="SUPFAM" id="SSF103473">
    <property type="entry name" value="MFS general substrate transporter"/>
    <property type="match status" value="1"/>
</dbReference>
<dbReference type="PANTHER" id="PTHR11662">
    <property type="entry name" value="SOLUTE CARRIER FAMILY 17"/>
    <property type="match status" value="1"/>
</dbReference>
<dbReference type="Proteomes" id="UP000821866">
    <property type="component" value="Unassembled WGS sequence"/>
</dbReference>
<evidence type="ECO:0000313" key="9">
    <source>
        <dbReference type="Proteomes" id="UP000821866"/>
    </source>
</evidence>
<dbReference type="InterPro" id="IPR020846">
    <property type="entry name" value="MFS_dom"/>
</dbReference>
<evidence type="ECO:0000256" key="1">
    <source>
        <dbReference type="ARBA" id="ARBA00004141"/>
    </source>
</evidence>
<accession>A0A9J6DUP8</accession>
<feature type="transmembrane region" description="Helical" evidence="6">
    <location>
        <begin position="245"/>
        <end position="265"/>
    </location>
</feature>
<feature type="transmembrane region" description="Helical" evidence="6">
    <location>
        <begin position="154"/>
        <end position="178"/>
    </location>
</feature>
<comment type="subcellular location">
    <subcellularLocation>
        <location evidence="1">Membrane</location>
        <topology evidence="1">Multi-pass membrane protein</topology>
    </subcellularLocation>
</comment>
<sequence length="691" mass="76163">MIMRDAVVEGSGNFDRLGFFIVHPNLSTRAYNISASIVNPATAAGIRSRNLRLKKQEDEKGFMKHDELQEEYYESAGGMPGAEPGAEVGKSWRRLLEPNCPCCDISKRLTVALLSSIGFLISFGIRCNMGVAIVKMTANNSDTMKAEFDWSPETIGVIDSSFFWGYLITQVPGGFLAAKYPANRVFGTAIAVSAFLNMLIPGAAKIGFTMVMIVRILQGLVEGVTYPACHGIWRHWAPPLERSRLATLAFCGSYAGAVVGMPLSGILTDYVGWQACFYFYGVFGAIWYVFWLWLSFEKPSRHPTITQAELIYIENSLGQVTQTAPTLKTTPWKNIFTSLPVYAIIVANFCRSWTFYLLIISQPMYFGQVFKFEVDKSGLLGALPHLCMTLVVPLGGQLADYLRTRQILSTTVVRKIFNCGGFGMEAVFLLVVGYTRSTAVAISALTLAVGFSGFAISGFNVNHLDIAPRYASILMGLSNGVGTLAGMLCPIVVEYITDKKLHGGDYASRWEKVFLIASLIHFGGVIFYAIFASGEKQSWAEPPREDEGPSWNPLENAFKEDSGANNATQQQSSFQRQTSYGATAETNFPVYETREERVQEPSRDAGRVLRRRGRRRRGAAETNTNGRRRTSRTGGTADVNGNTVGDDERRTHVATARRPAKTRPPRSARNDDHPSRRQAEEGATTEAAKQG</sequence>
<dbReference type="GO" id="GO:0098700">
    <property type="term" value="P:neurotransmitter loading into synaptic vesicle"/>
    <property type="evidence" value="ECO:0007669"/>
    <property type="project" value="TreeGrafter"/>
</dbReference>
<evidence type="ECO:0000256" key="5">
    <source>
        <dbReference type="SAM" id="MobiDB-lite"/>
    </source>
</evidence>
<feature type="transmembrane region" description="Helical" evidence="6">
    <location>
        <begin position="513"/>
        <end position="531"/>
    </location>
</feature>
<reference evidence="8" key="1">
    <citation type="journal article" date="2020" name="Cell">
        <title>Large-Scale Comparative Analyses of Tick Genomes Elucidate Their Genetic Diversity and Vector Capacities.</title>
        <authorList>
            <consortium name="Tick Genome and Microbiome Consortium (TIGMIC)"/>
            <person name="Jia N."/>
            <person name="Wang J."/>
            <person name="Shi W."/>
            <person name="Du L."/>
            <person name="Sun Y."/>
            <person name="Zhan W."/>
            <person name="Jiang J.F."/>
            <person name="Wang Q."/>
            <person name="Zhang B."/>
            <person name="Ji P."/>
            <person name="Bell-Sakyi L."/>
            <person name="Cui X.M."/>
            <person name="Yuan T.T."/>
            <person name="Jiang B.G."/>
            <person name="Yang W.F."/>
            <person name="Lam T.T."/>
            <person name="Chang Q.C."/>
            <person name="Ding S.J."/>
            <person name="Wang X.J."/>
            <person name="Zhu J.G."/>
            <person name="Ruan X.D."/>
            <person name="Zhao L."/>
            <person name="Wei J.T."/>
            <person name="Ye R.Z."/>
            <person name="Que T.C."/>
            <person name="Du C.H."/>
            <person name="Zhou Y.H."/>
            <person name="Cheng J.X."/>
            <person name="Dai P.F."/>
            <person name="Guo W.B."/>
            <person name="Han X.H."/>
            <person name="Huang E.J."/>
            <person name="Li L.F."/>
            <person name="Wei W."/>
            <person name="Gao Y.C."/>
            <person name="Liu J.Z."/>
            <person name="Shao H.Z."/>
            <person name="Wang X."/>
            <person name="Wang C.C."/>
            <person name="Yang T.C."/>
            <person name="Huo Q.B."/>
            <person name="Li W."/>
            <person name="Chen H.Y."/>
            <person name="Chen S.E."/>
            <person name="Zhou L.G."/>
            <person name="Ni X.B."/>
            <person name="Tian J.H."/>
            <person name="Sheng Y."/>
            <person name="Liu T."/>
            <person name="Pan Y.S."/>
            <person name="Xia L.Y."/>
            <person name="Li J."/>
            <person name="Zhao F."/>
            <person name="Cao W.C."/>
        </authorList>
    </citation>
    <scope>NUCLEOTIDE SEQUENCE</scope>
    <source>
        <strain evidence="8">Rmic-2018</strain>
    </source>
</reference>
<feature type="compositionally biased region" description="Low complexity" evidence="5">
    <location>
        <begin position="568"/>
        <end position="579"/>
    </location>
</feature>
<dbReference type="FunFam" id="1.20.1250.20:FF:000226">
    <property type="entry name" value="Vesicular GLUtamate transporter"/>
    <property type="match status" value="1"/>
</dbReference>
<dbReference type="CDD" id="cd17382">
    <property type="entry name" value="MFS_SLC17A6_7_8_VGluT"/>
    <property type="match status" value="1"/>
</dbReference>
<reference evidence="8" key="2">
    <citation type="submission" date="2021-09" db="EMBL/GenBank/DDBJ databases">
        <authorList>
            <person name="Jia N."/>
            <person name="Wang J."/>
            <person name="Shi W."/>
            <person name="Du L."/>
            <person name="Sun Y."/>
            <person name="Zhan W."/>
            <person name="Jiang J."/>
            <person name="Wang Q."/>
            <person name="Zhang B."/>
            <person name="Ji P."/>
            <person name="Sakyi L.B."/>
            <person name="Cui X."/>
            <person name="Yuan T."/>
            <person name="Jiang B."/>
            <person name="Yang W."/>
            <person name="Lam T.T.-Y."/>
            <person name="Chang Q."/>
            <person name="Ding S."/>
            <person name="Wang X."/>
            <person name="Zhu J."/>
            <person name="Ruan X."/>
            <person name="Zhao L."/>
            <person name="Wei J."/>
            <person name="Que T."/>
            <person name="Du C."/>
            <person name="Cheng J."/>
            <person name="Dai P."/>
            <person name="Han X."/>
            <person name="Huang E."/>
            <person name="Gao Y."/>
            <person name="Liu J."/>
            <person name="Shao H."/>
            <person name="Ye R."/>
            <person name="Li L."/>
            <person name="Wei W."/>
            <person name="Wang X."/>
            <person name="Wang C."/>
            <person name="Huo Q."/>
            <person name="Li W."/>
            <person name="Guo W."/>
            <person name="Chen H."/>
            <person name="Chen S."/>
            <person name="Zhou L."/>
            <person name="Zhou L."/>
            <person name="Ni X."/>
            <person name="Tian J."/>
            <person name="Zhou Y."/>
            <person name="Sheng Y."/>
            <person name="Liu T."/>
            <person name="Pan Y."/>
            <person name="Xia L."/>
            <person name="Li J."/>
            <person name="Zhao F."/>
            <person name="Cao W."/>
        </authorList>
    </citation>
    <scope>NUCLEOTIDE SEQUENCE</scope>
    <source>
        <strain evidence="8">Rmic-2018</strain>
        <tissue evidence="8">Larvae</tissue>
    </source>
</reference>
<gene>
    <name evidence="8" type="ORF">HPB51_015278</name>
</gene>
<dbReference type="FunFam" id="1.20.1250.20:FF:000004">
    <property type="entry name" value="vesicular glutamate transporter 2 isoform X1"/>
    <property type="match status" value="1"/>
</dbReference>
<proteinExistence type="predicted"/>
<dbReference type="EMBL" id="JABSTU010000007">
    <property type="protein sequence ID" value="KAH8025973.1"/>
    <property type="molecule type" value="Genomic_DNA"/>
</dbReference>
<feature type="domain" description="Major facilitator superfamily (MFS) profile" evidence="7">
    <location>
        <begin position="110"/>
        <end position="536"/>
    </location>
</feature>
<feature type="transmembrane region" description="Helical" evidence="6">
    <location>
        <begin position="473"/>
        <end position="493"/>
    </location>
</feature>
<feature type="compositionally biased region" description="Basic and acidic residues" evidence="5">
    <location>
        <begin position="592"/>
        <end position="607"/>
    </location>
</feature>
<dbReference type="PANTHER" id="PTHR11662:SF456">
    <property type="entry name" value="VESICULAR GLUTAMATE TRANSPORTER, ISOFORM A"/>
    <property type="match status" value="1"/>
</dbReference>
<feature type="transmembrane region" description="Helical" evidence="6">
    <location>
        <begin position="379"/>
        <end position="396"/>
    </location>
</feature>
<feature type="region of interest" description="Disordered" evidence="5">
    <location>
        <begin position="539"/>
        <end position="691"/>
    </location>
</feature>
<dbReference type="GO" id="GO:0050803">
    <property type="term" value="P:regulation of synapse structure or activity"/>
    <property type="evidence" value="ECO:0007669"/>
    <property type="project" value="TreeGrafter"/>
</dbReference>
<keyword evidence="4 6" id="KW-0472">Membrane</keyword>
<protein>
    <recommendedName>
        <fullName evidence="7">Major facilitator superfamily (MFS) profile domain-containing protein</fullName>
    </recommendedName>
</protein>
<feature type="transmembrane region" description="Helical" evidence="6">
    <location>
        <begin position="277"/>
        <end position="296"/>
    </location>
</feature>
<evidence type="ECO:0000313" key="8">
    <source>
        <dbReference type="EMBL" id="KAH8025973.1"/>
    </source>
</evidence>
<feature type="transmembrane region" description="Helical" evidence="6">
    <location>
        <begin position="111"/>
        <end position="134"/>
    </location>
</feature>
<dbReference type="InterPro" id="IPR011701">
    <property type="entry name" value="MFS"/>
</dbReference>
<keyword evidence="2 6" id="KW-0812">Transmembrane</keyword>
<dbReference type="Gene3D" id="1.20.1250.20">
    <property type="entry name" value="MFS general substrate transporter like domains"/>
    <property type="match status" value="2"/>
</dbReference>
<keyword evidence="9" id="KW-1185">Reference proteome</keyword>
<dbReference type="PROSITE" id="PS50850">
    <property type="entry name" value="MFS"/>
    <property type="match status" value="1"/>
</dbReference>
<comment type="caution">
    <text evidence="8">The sequence shown here is derived from an EMBL/GenBank/DDBJ whole genome shotgun (WGS) entry which is preliminary data.</text>
</comment>
<evidence type="ECO:0000256" key="3">
    <source>
        <dbReference type="ARBA" id="ARBA00022989"/>
    </source>
</evidence>
<dbReference type="GO" id="GO:0005326">
    <property type="term" value="F:neurotransmitter transmembrane transporter activity"/>
    <property type="evidence" value="ECO:0007669"/>
    <property type="project" value="TreeGrafter"/>
</dbReference>
<feature type="transmembrane region" description="Helical" evidence="6">
    <location>
        <begin position="185"/>
        <end position="204"/>
    </location>
</feature>
<feature type="transmembrane region" description="Helical" evidence="6">
    <location>
        <begin position="339"/>
        <end position="359"/>
    </location>
</feature>
<dbReference type="GO" id="GO:0035249">
    <property type="term" value="P:synaptic transmission, glutamatergic"/>
    <property type="evidence" value="ECO:0007669"/>
    <property type="project" value="TreeGrafter"/>
</dbReference>
<feature type="transmembrane region" description="Helical" evidence="6">
    <location>
        <begin position="440"/>
        <end position="461"/>
    </location>
</feature>
<name>A0A9J6DUP8_RHIMP</name>
<dbReference type="InterPro" id="IPR036259">
    <property type="entry name" value="MFS_trans_sf"/>
</dbReference>
<dbReference type="AlphaFoldDB" id="A0A9J6DUP8"/>
<evidence type="ECO:0000256" key="4">
    <source>
        <dbReference type="ARBA" id="ARBA00023136"/>
    </source>
</evidence>
<dbReference type="GO" id="GO:0030672">
    <property type="term" value="C:synaptic vesicle membrane"/>
    <property type="evidence" value="ECO:0007669"/>
    <property type="project" value="TreeGrafter"/>
</dbReference>
<evidence type="ECO:0000256" key="2">
    <source>
        <dbReference type="ARBA" id="ARBA00022692"/>
    </source>
</evidence>
<feature type="compositionally biased region" description="Basic and acidic residues" evidence="5">
    <location>
        <begin position="668"/>
        <end position="680"/>
    </location>
</feature>
<feature type="compositionally biased region" description="Basic residues" evidence="5">
    <location>
        <begin position="608"/>
        <end position="617"/>
    </location>
</feature>
<dbReference type="VEuPathDB" id="VectorBase:LOC119170612"/>
<dbReference type="GO" id="GO:0005313">
    <property type="term" value="F:L-glutamate transmembrane transporter activity"/>
    <property type="evidence" value="ECO:0007669"/>
    <property type="project" value="TreeGrafter"/>
</dbReference>
<evidence type="ECO:0000256" key="6">
    <source>
        <dbReference type="SAM" id="Phobius"/>
    </source>
</evidence>
<dbReference type="GO" id="GO:0060076">
    <property type="term" value="C:excitatory synapse"/>
    <property type="evidence" value="ECO:0007669"/>
    <property type="project" value="TreeGrafter"/>
</dbReference>